<dbReference type="InterPro" id="IPR052572">
    <property type="entry name" value="UPF0153_domain"/>
</dbReference>
<sequence length="138" mass="15274">MSTIPGKACGECSFCCKVLEIAELEKPAGPWCSHCLKTAGCNVYETRPDVCRDFECLWKGDRGLSSQFRPDRVGVILMEDPDSDEYRAVCDPAKPMAWRNPLIFQHLLSVAKSGRLVVAKAGLKAWRIWPNGESGPCV</sequence>
<accession>B8ESH7</accession>
<keyword evidence="2" id="KW-1185">Reference proteome</keyword>
<dbReference type="RefSeq" id="WP_012589937.1">
    <property type="nucleotide sequence ID" value="NC_011666.1"/>
</dbReference>
<dbReference type="PANTHER" id="PTHR36931:SF1">
    <property type="entry name" value="UPF0153 PROTEIN YEIW"/>
    <property type="match status" value="1"/>
</dbReference>
<dbReference type="OrthoDB" id="7202843at2"/>
<dbReference type="KEGG" id="msl:Msil_0897"/>
<dbReference type="eggNOG" id="COG0727">
    <property type="taxonomic scope" value="Bacteria"/>
</dbReference>
<dbReference type="HOGENOM" id="CLU_117076_0_0_5"/>
<organism evidence="1 2">
    <name type="scientific">Methylocella silvestris (strain DSM 15510 / CIP 108128 / LMG 27833 / NCIMB 13906 / BL2)</name>
    <dbReference type="NCBI Taxonomy" id="395965"/>
    <lineage>
        <taxon>Bacteria</taxon>
        <taxon>Pseudomonadati</taxon>
        <taxon>Pseudomonadota</taxon>
        <taxon>Alphaproteobacteria</taxon>
        <taxon>Hyphomicrobiales</taxon>
        <taxon>Beijerinckiaceae</taxon>
        <taxon>Methylocella</taxon>
    </lineage>
</organism>
<evidence type="ECO:0008006" key="3">
    <source>
        <dbReference type="Google" id="ProtNLM"/>
    </source>
</evidence>
<gene>
    <name evidence="1" type="ordered locus">Msil_0897</name>
</gene>
<dbReference type="STRING" id="395965.Msil_0897"/>
<dbReference type="AlphaFoldDB" id="B8ESH7"/>
<evidence type="ECO:0000313" key="1">
    <source>
        <dbReference type="EMBL" id="ACK49867.1"/>
    </source>
</evidence>
<name>B8ESH7_METSB</name>
<proteinExistence type="predicted"/>
<reference evidence="1 2" key="1">
    <citation type="journal article" date="2010" name="J. Bacteriol.">
        <title>Complete genome sequence of the aerobic facultative methanotroph Methylocella silvestris BL2.</title>
        <authorList>
            <person name="Chen Y."/>
            <person name="Crombie A."/>
            <person name="Rahman M.T."/>
            <person name="Dedysh S.N."/>
            <person name="Liesack W."/>
            <person name="Stott M.B."/>
            <person name="Alam M."/>
            <person name="Theisen A.R."/>
            <person name="Murrell J.C."/>
            <person name="Dunfield P.F."/>
        </authorList>
    </citation>
    <scope>NUCLEOTIDE SEQUENCE [LARGE SCALE GENOMIC DNA]</scope>
    <source>
        <strain evidence="2">DSM 15510 / CIP 108128 / LMG 27833 / NCIMB 13906 / BL2</strain>
    </source>
</reference>
<evidence type="ECO:0000313" key="2">
    <source>
        <dbReference type="Proteomes" id="UP000002257"/>
    </source>
</evidence>
<protein>
    <recommendedName>
        <fullName evidence="3">Zinc/iron-chelating domain-containing protein</fullName>
    </recommendedName>
</protein>
<dbReference type="PANTHER" id="PTHR36931">
    <property type="entry name" value="UPF0153 PROTEIN YEIW"/>
    <property type="match status" value="1"/>
</dbReference>
<dbReference type="Proteomes" id="UP000002257">
    <property type="component" value="Chromosome"/>
</dbReference>
<dbReference type="EMBL" id="CP001280">
    <property type="protein sequence ID" value="ACK49867.1"/>
    <property type="molecule type" value="Genomic_DNA"/>
</dbReference>